<feature type="transmembrane region" description="Helical" evidence="6">
    <location>
        <begin position="188"/>
        <end position="205"/>
    </location>
</feature>
<comment type="caution">
    <text evidence="7">The sequence shown here is derived from an EMBL/GenBank/DDBJ whole genome shotgun (WGS) entry which is preliminary data.</text>
</comment>
<dbReference type="PANTHER" id="PTHR30618">
    <property type="entry name" value="NCS1 FAMILY PURINE/PYRIMIDINE TRANSPORTER"/>
    <property type="match status" value="1"/>
</dbReference>
<dbReference type="PANTHER" id="PTHR30618:SF0">
    <property type="entry name" value="PURINE-URACIL PERMEASE NCS1"/>
    <property type="match status" value="1"/>
</dbReference>
<dbReference type="NCBIfam" id="TIGR00800">
    <property type="entry name" value="ncs1"/>
    <property type="match status" value="1"/>
</dbReference>
<feature type="transmembrane region" description="Helical" evidence="6">
    <location>
        <begin position="495"/>
        <end position="514"/>
    </location>
</feature>
<feature type="transmembrane region" description="Helical" evidence="6">
    <location>
        <begin position="254"/>
        <end position="275"/>
    </location>
</feature>
<dbReference type="RefSeq" id="XP_064766333.1">
    <property type="nucleotide sequence ID" value="XM_064915384.1"/>
</dbReference>
<keyword evidence="5 6" id="KW-0472">Membrane</keyword>
<evidence type="ECO:0000256" key="6">
    <source>
        <dbReference type="SAM" id="Phobius"/>
    </source>
</evidence>
<dbReference type="InterPro" id="IPR045225">
    <property type="entry name" value="Uracil/uridine/allantoin_perm"/>
</dbReference>
<evidence type="ECO:0000256" key="5">
    <source>
        <dbReference type="ARBA" id="ARBA00023136"/>
    </source>
</evidence>
<keyword evidence="8" id="KW-1185">Reference proteome</keyword>
<evidence type="ECO:0000256" key="4">
    <source>
        <dbReference type="ARBA" id="ARBA00022989"/>
    </source>
</evidence>
<dbReference type="Pfam" id="PF02133">
    <property type="entry name" value="Transp_cyt_pur"/>
    <property type="match status" value="1"/>
</dbReference>
<organism evidence="7 8">
    <name type="scientific">Myxozyma melibiosi</name>
    <dbReference type="NCBI Taxonomy" id="54550"/>
    <lineage>
        <taxon>Eukaryota</taxon>
        <taxon>Fungi</taxon>
        <taxon>Dikarya</taxon>
        <taxon>Ascomycota</taxon>
        <taxon>Saccharomycotina</taxon>
        <taxon>Lipomycetes</taxon>
        <taxon>Lipomycetales</taxon>
        <taxon>Lipomycetaceae</taxon>
        <taxon>Myxozyma</taxon>
    </lineage>
</organism>
<comment type="similarity">
    <text evidence="2">Belongs to the purine-cytosine permease (2.A.39) family.</text>
</comment>
<feature type="transmembrane region" description="Helical" evidence="6">
    <location>
        <begin position="133"/>
        <end position="151"/>
    </location>
</feature>
<sequence>MAKQASFEVSEIPTDYAENPSGGFWSNLHQRVVLDHHDKDRQSNKDLDPVPAEGRTWSGLDYVTYWISDNFSPSGWRKASSLMAIGMSWRTALVNVAISEVIIGVVVTINGYVGAKYRIPFSIQARASFGYYFAYLMILMRCIVGIFWYGISTYTGAECVRSMIYAIWPSFHNVKNQLPESANIDTQFMISYFIYYITVLPLHLVPISKIRWLFTIKAVTTPIIGFGMMGWTIKNAGVGNNSLWTQGNTVHGSALSWAFMQGLYSNIGGWATLAINSPDFTRYSKKVSNTYWMAIALPFTATLICFFGVVGAGGSKVLYGEILWDPLLFVDRWTSKGGRAAAFFCALGFYLAQAAANVSANSISAANDLNCMFPRYINIRRGQILVSLLGGWALTPWNIMTSAASFLSFMSGYTIWLAPICGILISDFYFVHKRRYDVWELYNPHGIYRYNKYGTNWRSFVAFFIGWVPLLPGFLPKVNAKISMIQPMINFYYCGYFYGLLAPMLSYYLLCLVVPAKETMIEHAVYCDDLLIARDVEEIASEGVDSDSYGDQEKKTL</sequence>
<feature type="transmembrane region" description="Helical" evidence="6">
    <location>
        <begin position="384"/>
        <end position="407"/>
    </location>
</feature>
<feature type="transmembrane region" description="Helical" evidence="6">
    <location>
        <begin position="457"/>
        <end position="475"/>
    </location>
</feature>
<comment type="subcellular location">
    <subcellularLocation>
        <location evidence="1">Membrane</location>
        <topology evidence="1">Multi-pass membrane protein</topology>
    </subcellularLocation>
</comment>
<feature type="transmembrane region" description="Helical" evidence="6">
    <location>
        <begin position="295"/>
        <end position="320"/>
    </location>
</feature>
<evidence type="ECO:0000313" key="7">
    <source>
        <dbReference type="EMBL" id="KAK7203300.1"/>
    </source>
</evidence>
<evidence type="ECO:0000313" key="8">
    <source>
        <dbReference type="Proteomes" id="UP001498771"/>
    </source>
</evidence>
<keyword evidence="4 6" id="KW-1133">Transmembrane helix</keyword>
<evidence type="ECO:0000256" key="2">
    <source>
        <dbReference type="ARBA" id="ARBA00008974"/>
    </source>
</evidence>
<feature type="transmembrane region" description="Helical" evidence="6">
    <location>
        <begin position="92"/>
        <end position="113"/>
    </location>
</feature>
<evidence type="ECO:0000256" key="3">
    <source>
        <dbReference type="ARBA" id="ARBA00022692"/>
    </source>
</evidence>
<dbReference type="EMBL" id="JBBJBU010000012">
    <property type="protein sequence ID" value="KAK7203300.1"/>
    <property type="molecule type" value="Genomic_DNA"/>
</dbReference>
<keyword evidence="3 6" id="KW-0812">Transmembrane</keyword>
<dbReference type="InterPro" id="IPR012681">
    <property type="entry name" value="NCS1"/>
</dbReference>
<feature type="transmembrane region" description="Helical" evidence="6">
    <location>
        <begin position="212"/>
        <end position="234"/>
    </location>
</feature>
<dbReference type="Gene3D" id="1.10.4160.10">
    <property type="entry name" value="Hydantoin permease"/>
    <property type="match status" value="1"/>
</dbReference>
<feature type="transmembrane region" description="Helical" evidence="6">
    <location>
        <begin position="340"/>
        <end position="363"/>
    </location>
</feature>
<dbReference type="GeneID" id="90040896"/>
<feature type="transmembrane region" description="Helical" evidence="6">
    <location>
        <begin position="413"/>
        <end position="431"/>
    </location>
</feature>
<accession>A0ABR1F0G8</accession>
<evidence type="ECO:0000256" key="1">
    <source>
        <dbReference type="ARBA" id="ARBA00004141"/>
    </source>
</evidence>
<reference evidence="7 8" key="1">
    <citation type="submission" date="2024-03" db="EMBL/GenBank/DDBJ databases">
        <title>Genome-scale model development and genomic sequencing of the oleaginous clade Lipomyces.</title>
        <authorList>
            <consortium name="Lawrence Berkeley National Laboratory"/>
            <person name="Czajka J.J."/>
            <person name="Han Y."/>
            <person name="Kim J."/>
            <person name="Mondo S.J."/>
            <person name="Hofstad B.A."/>
            <person name="Robles A."/>
            <person name="Haridas S."/>
            <person name="Riley R."/>
            <person name="LaButti K."/>
            <person name="Pangilinan J."/>
            <person name="Andreopoulos W."/>
            <person name="Lipzen A."/>
            <person name="Yan J."/>
            <person name="Wang M."/>
            <person name="Ng V."/>
            <person name="Grigoriev I.V."/>
            <person name="Spatafora J.W."/>
            <person name="Magnuson J.K."/>
            <person name="Baker S.E."/>
            <person name="Pomraning K.R."/>
        </authorList>
    </citation>
    <scope>NUCLEOTIDE SEQUENCE [LARGE SCALE GENOMIC DNA]</scope>
    <source>
        <strain evidence="7 8">Phaff 52-87</strain>
    </source>
</reference>
<dbReference type="CDD" id="cd11482">
    <property type="entry name" value="SLC-NCS1sbd_NRT1-like"/>
    <property type="match status" value="1"/>
</dbReference>
<proteinExistence type="inferred from homology"/>
<name>A0ABR1F0G8_9ASCO</name>
<dbReference type="InterPro" id="IPR001248">
    <property type="entry name" value="Pur-cyt_permease"/>
</dbReference>
<dbReference type="Proteomes" id="UP001498771">
    <property type="component" value="Unassembled WGS sequence"/>
</dbReference>
<protein>
    <submittedName>
        <fullName evidence="7">Permease for cytosine/purines, uracil, thiamine, allantoin-domain-containing protein</fullName>
    </submittedName>
</protein>
<gene>
    <name evidence="7" type="ORF">BZA70DRAFT_76573</name>
</gene>